<sequence>MYEIYARPSFGLVLQLQQNDLPPCNLIYDEKESHPATEKKCGGSKTISVTPWIDFKRIYGVVQMGQKRKTDIISCEEAQTLAGLFSIRIKRNPQAIAYQQFDAESGKWREYNWQEMGTRVARWKRALMRENLESGDRVAILLRNSIEWVCFDQAALAVGLVVVPLYPSDAPDNIAYILEDSGTRLLLVGTQKRWEILAPRCKDAAGLGKILCLEHPSAGGSEGRALQGVDEWLRETDECASDQEERGNSGNKNNFQPSDPHALATLVYTSGTTGKPKGVMLSHFNVLWDAEATLQAISGYPEDVYLSLLPLSHMLERTVGYYVPLMAGSSVAYARSLKDLPEDLKSVRPGIFVAVPQVYAGIRNKMNQQVQERGRVGRLLFDWTVALGWKRFTVVQGQEKERLWHRVAWPILRQLVADKVLAAFGGRLRLAVSGGGPLHTDVSRHFIGLGLPLLQGYGLTEASPVLTANRLQDNAPESTGSALLGVELRIGEQDELLARSPGIMLGYWNRPEETRAAIDAEGWLHTGDQARISDNHVFISGRIKEILVTSSGEKVPPADLEMAIVQEPLFDQVMVVGEGKPYLAALVVVNKGEWQNLASSLGLKADEPQSLIHSSVRAAALKRIKETLQGFPKYARIRAAHLSQEPWKVENGLLTPTLKLKRSEIEKRFESQITELYKKAAPD</sequence>
<dbReference type="Pfam" id="PF23562">
    <property type="entry name" value="AMP-binding_C_3"/>
    <property type="match status" value="1"/>
</dbReference>
<feature type="region of interest" description="Disordered" evidence="3">
    <location>
        <begin position="238"/>
        <end position="258"/>
    </location>
</feature>
<dbReference type="GO" id="GO:0004467">
    <property type="term" value="F:long-chain fatty acid-CoA ligase activity"/>
    <property type="evidence" value="ECO:0007669"/>
    <property type="project" value="TreeGrafter"/>
</dbReference>
<feature type="compositionally biased region" description="Polar residues" evidence="3">
    <location>
        <begin position="248"/>
        <end position="257"/>
    </location>
</feature>
<dbReference type="PANTHER" id="PTHR43272">
    <property type="entry name" value="LONG-CHAIN-FATTY-ACID--COA LIGASE"/>
    <property type="match status" value="1"/>
</dbReference>
<dbReference type="Pfam" id="PF00501">
    <property type="entry name" value="AMP-binding"/>
    <property type="match status" value="1"/>
</dbReference>
<dbReference type="EMBL" id="FOHI01000004">
    <property type="protein sequence ID" value="SET25834.1"/>
    <property type="molecule type" value="Genomic_DNA"/>
</dbReference>
<dbReference type="GO" id="GO:0016020">
    <property type="term" value="C:membrane"/>
    <property type="evidence" value="ECO:0007669"/>
    <property type="project" value="TreeGrafter"/>
</dbReference>
<reference evidence="5 6" key="1">
    <citation type="submission" date="2016-10" db="EMBL/GenBank/DDBJ databases">
        <authorList>
            <person name="de Groot N.N."/>
        </authorList>
    </citation>
    <scope>NUCLEOTIDE SEQUENCE [LARGE SCALE GENOMIC DNA]</scope>
    <source>
        <strain evidence="5 6">Nl7</strain>
    </source>
</reference>
<evidence type="ECO:0000313" key="6">
    <source>
        <dbReference type="Proteomes" id="UP000183339"/>
    </source>
</evidence>
<feature type="domain" description="AMP-dependent synthetase/ligase" evidence="4">
    <location>
        <begin position="88"/>
        <end position="508"/>
    </location>
</feature>
<dbReference type="InterPro" id="IPR042099">
    <property type="entry name" value="ANL_N_sf"/>
</dbReference>
<evidence type="ECO:0000256" key="3">
    <source>
        <dbReference type="SAM" id="MobiDB-lite"/>
    </source>
</evidence>
<feature type="compositionally biased region" description="Basic and acidic residues" evidence="3">
    <location>
        <begin position="238"/>
        <end position="247"/>
    </location>
</feature>
<accession>A0A1I0D186</accession>
<dbReference type="Gene3D" id="3.40.50.12780">
    <property type="entry name" value="N-terminal domain of ligase-like"/>
    <property type="match status" value="1"/>
</dbReference>
<evidence type="ECO:0000256" key="2">
    <source>
        <dbReference type="ARBA" id="ARBA00022840"/>
    </source>
</evidence>
<dbReference type="GO" id="GO:0005524">
    <property type="term" value="F:ATP binding"/>
    <property type="evidence" value="ECO:0007669"/>
    <property type="project" value="UniProtKB-KW"/>
</dbReference>
<evidence type="ECO:0000313" key="5">
    <source>
        <dbReference type="EMBL" id="SET25834.1"/>
    </source>
</evidence>
<dbReference type="CDD" id="cd05907">
    <property type="entry name" value="VL_LC_FACS_like"/>
    <property type="match status" value="1"/>
</dbReference>
<proteinExistence type="predicted"/>
<keyword evidence="2" id="KW-0067">ATP-binding</keyword>
<organism evidence="5 6">
    <name type="scientific">Nitrosospira multiformis</name>
    <dbReference type="NCBI Taxonomy" id="1231"/>
    <lineage>
        <taxon>Bacteria</taxon>
        <taxon>Pseudomonadati</taxon>
        <taxon>Pseudomonadota</taxon>
        <taxon>Betaproteobacteria</taxon>
        <taxon>Nitrosomonadales</taxon>
        <taxon>Nitrosomonadaceae</taxon>
        <taxon>Nitrosospira</taxon>
    </lineage>
</organism>
<dbReference type="PROSITE" id="PS00455">
    <property type="entry name" value="AMP_BINDING"/>
    <property type="match status" value="1"/>
</dbReference>
<evidence type="ECO:0000256" key="1">
    <source>
        <dbReference type="ARBA" id="ARBA00022741"/>
    </source>
</evidence>
<name>A0A1I0D186_9PROT</name>
<evidence type="ECO:0000259" key="4">
    <source>
        <dbReference type="Pfam" id="PF00501"/>
    </source>
</evidence>
<dbReference type="InterPro" id="IPR000873">
    <property type="entry name" value="AMP-dep_synth/lig_dom"/>
</dbReference>
<dbReference type="Proteomes" id="UP000183339">
    <property type="component" value="Unassembled WGS sequence"/>
</dbReference>
<protein>
    <submittedName>
        <fullName evidence="5">Long-chain acyl-CoA synthetase</fullName>
    </submittedName>
</protein>
<dbReference type="PANTHER" id="PTHR43272:SF33">
    <property type="entry name" value="AMP-BINDING DOMAIN-CONTAINING PROTEIN-RELATED"/>
    <property type="match status" value="1"/>
</dbReference>
<dbReference type="SUPFAM" id="SSF56801">
    <property type="entry name" value="Acetyl-CoA synthetase-like"/>
    <property type="match status" value="1"/>
</dbReference>
<keyword evidence="1" id="KW-0547">Nucleotide-binding</keyword>
<dbReference type="InterPro" id="IPR020845">
    <property type="entry name" value="AMP-binding_CS"/>
</dbReference>
<dbReference type="AlphaFoldDB" id="A0A1I0D186"/>
<gene>
    <name evidence="5" type="ORF">SAMN05216412_104195</name>
</gene>